<dbReference type="InterPro" id="IPR036396">
    <property type="entry name" value="Cyt_P450_sf"/>
</dbReference>
<keyword evidence="6" id="KW-0408">Iron</keyword>
<accession>A0A1I5TKJ3</accession>
<reference evidence="10" key="1">
    <citation type="submission" date="2016-10" db="EMBL/GenBank/DDBJ databases">
        <authorList>
            <person name="Varghese N."/>
            <person name="Submissions S."/>
        </authorList>
    </citation>
    <scope>NUCLEOTIDE SEQUENCE [LARGE SCALE GENOMIC DNA]</scope>
    <source>
        <strain evidence="10">DSM 44637</strain>
    </source>
</reference>
<protein>
    <submittedName>
        <fullName evidence="9">Cytochrome P450</fullName>
    </submittedName>
</protein>
<dbReference type="GO" id="GO:0006707">
    <property type="term" value="P:cholesterol catabolic process"/>
    <property type="evidence" value="ECO:0007669"/>
    <property type="project" value="TreeGrafter"/>
</dbReference>
<keyword evidence="3" id="KW-0349">Heme</keyword>
<evidence type="ECO:0000256" key="8">
    <source>
        <dbReference type="ARBA" id="ARBA00055433"/>
    </source>
</evidence>
<dbReference type="STRING" id="112413.SAMN05421854_107142"/>
<dbReference type="AlphaFoldDB" id="A0A1I5TKJ3"/>
<evidence type="ECO:0000256" key="7">
    <source>
        <dbReference type="ARBA" id="ARBA00023033"/>
    </source>
</evidence>
<evidence type="ECO:0000256" key="3">
    <source>
        <dbReference type="ARBA" id="ARBA00022617"/>
    </source>
</evidence>
<dbReference type="Pfam" id="PF00067">
    <property type="entry name" value="p450"/>
    <property type="match status" value="1"/>
</dbReference>
<comment type="similarity">
    <text evidence="2">Belongs to the cytochrome P450 family.</text>
</comment>
<proteinExistence type="inferred from homology"/>
<dbReference type="GO" id="GO:0036199">
    <property type="term" value="F:cholest-4-en-3-one 26-monooxygenase activity"/>
    <property type="evidence" value="ECO:0007669"/>
    <property type="project" value="TreeGrafter"/>
</dbReference>
<dbReference type="FunFam" id="1.10.630.10:FF:000018">
    <property type="entry name" value="Cytochrome P450 monooxygenase"/>
    <property type="match status" value="1"/>
</dbReference>
<evidence type="ECO:0000256" key="5">
    <source>
        <dbReference type="ARBA" id="ARBA00023002"/>
    </source>
</evidence>
<dbReference type="InterPro" id="IPR001128">
    <property type="entry name" value="Cyt_P450"/>
</dbReference>
<dbReference type="EMBL" id="FOWC01000007">
    <property type="protein sequence ID" value="SFP83592.1"/>
    <property type="molecule type" value="Genomic_DNA"/>
</dbReference>
<dbReference type="CDD" id="cd11033">
    <property type="entry name" value="CYP142-like"/>
    <property type="match status" value="1"/>
</dbReference>
<dbReference type="PRINTS" id="PR00359">
    <property type="entry name" value="BP450"/>
</dbReference>
<keyword evidence="4" id="KW-0479">Metal-binding</keyword>
<dbReference type="GO" id="GO:0020037">
    <property type="term" value="F:heme binding"/>
    <property type="evidence" value="ECO:0007669"/>
    <property type="project" value="InterPro"/>
</dbReference>
<comment type="pathway">
    <text evidence="1">Antibiotic biosynthesis; vancomycin biosynthesis.</text>
</comment>
<dbReference type="InterPro" id="IPR002397">
    <property type="entry name" value="Cyt_P450_B"/>
</dbReference>
<dbReference type="GO" id="GO:0005506">
    <property type="term" value="F:iron ion binding"/>
    <property type="evidence" value="ECO:0007669"/>
    <property type="project" value="InterPro"/>
</dbReference>
<evidence type="ECO:0000256" key="6">
    <source>
        <dbReference type="ARBA" id="ARBA00023004"/>
    </source>
</evidence>
<dbReference type="RefSeq" id="WP_167545439.1">
    <property type="nucleotide sequence ID" value="NZ_FOWC01000007.1"/>
</dbReference>
<dbReference type="PANTHER" id="PTHR46696">
    <property type="entry name" value="P450, PUTATIVE (EUROFUNG)-RELATED"/>
    <property type="match status" value="1"/>
</dbReference>
<sequence>MTVHHVDLMDPKAFADGVPHGYFRELRRRPGLTLAADAEGYDFWYIVRHADVVAVSRDTEVFSSSPSTMTSVRQTSSGLPIITFMDGREHTRLRKLTVKGFTPARMLAIEGPVREIVGSLLAEMSARDEFDLADDVALRLPLEVLAELIGIPHDERAEVVAAAAKTVNLGDPDYDKSTAETGAAGFQYLMEYFTELAGRRAREPVDDLFSVLLATRVKDDRLAGHEVAMFATTLMSAGSETTYCSLTGGVLALLEHPGQLERLRSDRGLVETAVSEILRWVTPVTHFARNVLADTEVAGQPIKSGERVVIWYTSANRDEAVFADADRFDVARSPNPHVSFGGGGPHYCIGNGLAALEMRIFLEAVLDRLPDLELLGPPVRTQTNFMNSYKHMPVRFRSGDHRGVRP</sequence>
<evidence type="ECO:0000313" key="10">
    <source>
        <dbReference type="Proteomes" id="UP000199137"/>
    </source>
</evidence>
<evidence type="ECO:0000313" key="9">
    <source>
        <dbReference type="EMBL" id="SFP83592.1"/>
    </source>
</evidence>
<dbReference type="Proteomes" id="UP000199137">
    <property type="component" value="Unassembled WGS sequence"/>
</dbReference>
<dbReference type="GO" id="GO:0008395">
    <property type="term" value="F:steroid hydroxylase activity"/>
    <property type="evidence" value="ECO:0007669"/>
    <property type="project" value="TreeGrafter"/>
</dbReference>
<organism evidence="9 10">
    <name type="scientific">Amycolatopsis rubida</name>
    <dbReference type="NCBI Taxonomy" id="112413"/>
    <lineage>
        <taxon>Bacteria</taxon>
        <taxon>Bacillati</taxon>
        <taxon>Actinomycetota</taxon>
        <taxon>Actinomycetes</taxon>
        <taxon>Pseudonocardiales</taxon>
        <taxon>Pseudonocardiaceae</taxon>
        <taxon>Amycolatopsis</taxon>
    </lineage>
</organism>
<keyword evidence="7" id="KW-0503">Monooxygenase</keyword>
<dbReference type="SUPFAM" id="SSF48264">
    <property type="entry name" value="Cytochrome P450"/>
    <property type="match status" value="1"/>
</dbReference>
<evidence type="ECO:0000256" key="2">
    <source>
        <dbReference type="ARBA" id="ARBA00010617"/>
    </source>
</evidence>
<gene>
    <name evidence="9" type="ORF">SAMN05421854_107142</name>
</gene>
<dbReference type="Gene3D" id="1.10.630.10">
    <property type="entry name" value="Cytochrome P450"/>
    <property type="match status" value="1"/>
</dbReference>
<keyword evidence="5" id="KW-0560">Oxidoreductase</keyword>
<evidence type="ECO:0000256" key="4">
    <source>
        <dbReference type="ARBA" id="ARBA00022723"/>
    </source>
</evidence>
<dbReference type="PANTHER" id="PTHR46696:SF4">
    <property type="entry name" value="BIOTIN BIOSYNTHESIS CYTOCHROME P450"/>
    <property type="match status" value="1"/>
</dbReference>
<name>A0A1I5TKJ3_9PSEU</name>
<evidence type="ECO:0000256" key="1">
    <source>
        <dbReference type="ARBA" id="ARBA00004660"/>
    </source>
</evidence>
<comment type="function">
    <text evidence="8">Involved in the coupling of aromatic side chains of the heptapeptide of vancomycin.</text>
</comment>